<gene>
    <name evidence="1" type="ordered locus">BFO_2984</name>
</gene>
<dbReference type="STRING" id="203275.BFO_2984"/>
<protein>
    <submittedName>
        <fullName evidence="1">Uncharacterized protein</fullName>
    </submittedName>
</protein>
<dbReference type="KEGG" id="tfo:BFO_2984"/>
<proteinExistence type="predicted"/>
<evidence type="ECO:0000313" key="2">
    <source>
        <dbReference type="Proteomes" id="UP000005436"/>
    </source>
</evidence>
<evidence type="ECO:0000313" key="1">
    <source>
        <dbReference type="EMBL" id="AEW19870.1"/>
    </source>
</evidence>
<dbReference type="Proteomes" id="UP000005436">
    <property type="component" value="Chromosome"/>
</dbReference>
<sequence>MYICSINCKEHLNNPKSFRALTGWVSICFFHLLFCFGTDHNDYLSEYDKKMNNTMYSFPVLCSLCQK</sequence>
<keyword evidence="2" id="KW-1185">Reference proteome</keyword>
<reference evidence="2" key="1">
    <citation type="submission" date="2011-12" db="EMBL/GenBank/DDBJ databases">
        <title>Complete sequence of Tannerella forsythia ATCC 43037.</title>
        <authorList>
            <person name="Dewhirst F."/>
            <person name="Tanner A."/>
            <person name="Izard J."/>
            <person name="Brinkac L."/>
            <person name="Durkin A.S."/>
            <person name="Hostetler J."/>
            <person name="Shetty J."/>
            <person name="Torralba M."/>
            <person name="Gill S."/>
            <person name="Nelson K."/>
        </authorList>
    </citation>
    <scope>NUCLEOTIDE SEQUENCE [LARGE SCALE GENOMIC DNA]</scope>
    <source>
        <strain evidence="2">ATCC 43037 / JCM 10827 / CCUG 33226 / KCTC 5666 / FDC 338</strain>
    </source>
</reference>
<accession>G8UPR2</accession>
<dbReference type="AlphaFoldDB" id="G8UPR2"/>
<dbReference type="EMBL" id="CP003191">
    <property type="protein sequence ID" value="AEW19870.1"/>
    <property type="molecule type" value="Genomic_DNA"/>
</dbReference>
<organism evidence="1 2">
    <name type="scientific">Tannerella forsythia (strain ATCC 43037 / JCM 10827 / CCUG 21028 A / KCTC 5666 / FDC 338)</name>
    <name type="common">Bacteroides forsythus</name>
    <dbReference type="NCBI Taxonomy" id="203275"/>
    <lineage>
        <taxon>Bacteria</taxon>
        <taxon>Pseudomonadati</taxon>
        <taxon>Bacteroidota</taxon>
        <taxon>Bacteroidia</taxon>
        <taxon>Bacteroidales</taxon>
        <taxon>Tannerellaceae</taxon>
        <taxon>Tannerella</taxon>
    </lineage>
</organism>
<dbReference type="HOGENOM" id="CLU_2810988_0_0_10"/>
<name>G8UPR2_TANFA</name>